<dbReference type="SUPFAM" id="SSF53067">
    <property type="entry name" value="Actin-like ATPase domain"/>
    <property type="match status" value="2"/>
</dbReference>
<dbReference type="InterPro" id="IPR018484">
    <property type="entry name" value="FGGY_N"/>
</dbReference>
<evidence type="ECO:0000313" key="7">
    <source>
        <dbReference type="EMBL" id="MDQ0439840.1"/>
    </source>
</evidence>
<accession>A0ABU0HDN2</accession>
<dbReference type="Pfam" id="PF00370">
    <property type="entry name" value="FGGY_N"/>
    <property type="match status" value="1"/>
</dbReference>
<dbReference type="CDD" id="cd07804">
    <property type="entry name" value="ASKHA_NBD_FGGY_RrXK-like"/>
    <property type="match status" value="1"/>
</dbReference>
<dbReference type="InterPro" id="IPR018485">
    <property type="entry name" value="FGGY_C"/>
</dbReference>
<dbReference type="GO" id="GO:0004856">
    <property type="term" value="F:D-xylulokinase activity"/>
    <property type="evidence" value="ECO:0007669"/>
    <property type="project" value="UniProtKB-EC"/>
</dbReference>
<dbReference type="InterPro" id="IPR000577">
    <property type="entry name" value="Carb_kinase_FGGY"/>
</dbReference>
<dbReference type="Gene3D" id="3.30.420.40">
    <property type="match status" value="2"/>
</dbReference>
<keyword evidence="2 4" id="KW-0808">Transferase</keyword>
<feature type="domain" description="Carbohydrate kinase FGGY C-terminal" evidence="6">
    <location>
        <begin position="286"/>
        <end position="446"/>
    </location>
</feature>
<evidence type="ECO:0000256" key="2">
    <source>
        <dbReference type="ARBA" id="ARBA00022679"/>
    </source>
</evidence>
<comment type="caution">
    <text evidence="7">The sequence shown here is derived from an EMBL/GenBank/DDBJ whole genome shotgun (WGS) entry which is preliminary data.</text>
</comment>
<evidence type="ECO:0000256" key="3">
    <source>
        <dbReference type="ARBA" id="ARBA00022777"/>
    </source>
</evidence>
<evidence type="ECO:0000256" key="4">
    <source>
        <dbReference type="RuleBase" id="RU003733"/>
    </source>
</evidence>
<dbReference type="PANTHER" id="PTHR43095">
    <property type="entry name" value="SUGAR KINASE"/>
    <property type="match status" value="1"/>
</dbReference>
<dbReference type="EC" id="2.7.1.17" evidence="7"/>
<dbReference type="Proteomes" id="UP001241603">
    <property type="component" value="Unassembled WGS sequence"/>
</dbReference>
<keyword evidence="8" id="KW-1185">Reference proteome</keyword>
<proteinExistence type="inferred from homology"/>
<protein>
    <submittedName>
        <fullName evidence="7">Xylulokinase</fullName>
        <ecNumber evidence="7">2.7.1.17</ecNumber>
    </submittedName>
</protein>
<dbReference type="PROSITE" id="PS00445">
    <property type="entry name" value="FGGY_KINASES_2"/>
    <property type="match status" value="1"/>
</dbReference>
<organism evidence="7 8">
    <name type="scientific">Kaistia dalseonensis</name>
    <dbReference type="NCBI Taxonomy" id="410840"/>
    <lineage>
        <taxon>Bacteria</taxon>
        <taxon>Pseudomonadati</taxon>
        <taxon>Pseudomonadota</taxon>
        <taxon>Alphaproteobacteria</taxon>
        <taxon>Hyphomicrobiales</taxon>
        <taxon>Kaistiaceae</taxon>
        <taxon>Kaistia</taxon>
    </lineage>
</organism>
<dbReference type="InterPro" id="IPR018483">
    <property type="entry name" value="Carb_kinase_FGGY_CS"/>
</dbReference>
<evidence type="ECO:0000256" key="1">
    <source>
        <dbReference type="ARBA" id="ARBA00009156"/>
    </source>
</evidence>
<dbReference type="EMBL" id="JAUSVO010000006">
    <property type="protein sequence ID" value="MDQ0439840.1"/>
    <property type="molecule type" value="Genomic_DNA"/>
</dbReference>
<name>A0ABU0HDN2_9HYPH</name>
<sequence length="498" mass="52286">MPVANTVIGLDIGTTSTIGIAVRLPDDILAVASRPVALSSPRPGWAEEDPAEWWANSVAILREIVAGLPDGPGSLAGICVTGMLPAVVLLDADGHVLRPSIQQSDGRVGAEVDALKAELDEAGFLARAGNGVNQQLVAAKLRWIARHEPAVFSRIATVFGSYDYVNWRLTGRRAVEQNWALEAGFTDLTTDAIADDLVALAGIPRSAVPDRTVTHEMMGRVSAEAAAETGLPEGLPVFGGAADHIASALAAGIAAPGDILLKFGGAGDIVVAAAHATPDPRLYLDYHLVPGVYAPNGCMAASGSALNWLAGILVEGEGPERPHVALDKLAAAVPAGSDGVLCLPYFLGEKTPIHDPLARGTFTGLSLGHGRGHLWRSLLEAIAYGFRHHIDVLRDMGHEPKRIFASDGGTKSRIWMQIVADIVGMPVQLLENPYGSSVGAAWVAAIGSGLSDDWSGVSHLASHGALIQPNADNRAVYDHGYRRYRATYEALKPVFAMA</sequence>
<dbReference type="Pfam" id="PF02782">
    <property type="entry name" value="FGGY_C"/>
    <property type="match status" value="1"/>
</dbReference>
<dbReference type="PANTHER" id="PTHR43095:SF5">
    <property type="entry name" value="XYLULOSE KINASE"/>
    <property type="match status" value="1"/>
</dbReference>
<dbReference type="PIRSF" id="PIRSF000538">
    <property type="entry name" value="GlpK"/>
    <property type="match status" value="1"/>
</dbReference>
<evidence type="ECO:0000259" key="6">
    <source>
        <dbReference type="Pfam" id="PF02782"/>
    </source>
</evidence>
<gene>
    <name evidence="7" type="ORF">QO014_004246</name>
</gene>
<dbReference type="RefSeq" id="WP_266350723.1">
    <property type="nucleotide sequence ID" value="NZ_JAPKNG010000006.1"/>
</dbReference>
<dbReference type="InterPro" id="IPR050406">
    <property type="entry name" value="FGGY_Carb_Kinase"/>
</dbReference>
<evidence type="ECO:0000259" key="5">
    <source>
        <dbReference type="Pfam" id="PF00370"/>
    </source>
</evidence>
<evidence type="ECO:0000313" key="8">
    <source>
        <dbReference type="Proteomes" id="UP001241603"/>
    </source>
</evidence>
<dbReference type="InterPro" id="IPR043129">
    <property type="entry name" value="ATPase_NBD"/>
</dbReference>
<keyword evidence="3 4" id="KW-0418">Kinase</keyword>
<feature type="domain" description="Carbohydrate kinase FGGY N-terminal" evidence="5">
    <location>
        <begin position="7"/>
        <end position="249"/>
    </location>
</feature>
<comment type="similarity">
    <text evidence="1 4">Belongs to the FGGY kinase family.</text>
</comment>
<reference evidence="7 8" key="1">
    <citation type="submission" date="2023-07" db="EMBL/GenBank/DDBJ databases">
        <title>Genomic Encyclopedia of Type Strains, Phase IV (KMG-IV): sequencing the most valuable type-strain genomes for metagenomic binning, comparative biology and taxonomic classification.</title>
        <authorList>
            <person name="Goeker M."/>
        </authorList>
    </citation>
    <scope>NUCLEOTIDE SEQUENCE [LARGE SCALE GENOMIC DNA]</scope>
    <source>
        <strain evidence="7 8">B6-8</strain>
    </source>
</reference>